<dbReference type="InterPro" id="IPR026843">
    <property type="entry name" value="SbcD_C"/>
</dbReference>
<evidence type="ECO:0000256" key="6">
    <source>
        <dbReference type="ARBA" id="ARBA00022839"/>
    </source>
</evidence>
<evidence type="ECO:0000259" key="9">
    <source>
        <dbReference type="Pfam" id="PF12320"/>
    </source>
</evidence>
<keyword evidence="6 7" id="KW-0269">Exonuclease</keyword>
<dbReference type="EMBL" id="CP034234">
    <property type="protein sequence ID" value="AZK44148.1"/>
    <property type="molecule type" value="Genomic_DNA"/>
</dbReference>
<dbReference type="InterPro" id="IPR041796">
    <property type="entry name" value="Mre11_N"/>
</dbReference>
<dbReference type="PANTHER" id="PTHR30337:SF0">
    <property type="entry name" value="NUCLEASE SBCCD SUBUNIT D"/>
    <property type="match status" value="1"/>
</dbReference>
<keyword evidence="7" id="KW-0233">DNA recombination</keyword>
<proteinExistence type="inferred from homology"/>
<dbReference type="NCBIfam" id="TIGR00619">
    <property type="entry name" value="sbcd"/>
    <property type="match status" value="1"/>
</dbReference>
<dbReference type="PANTHER" id="PTHR30337">
    <property type="entry name" value="COMPONENT OF ATP-DEPENDENT DSDNA EXONUCLEASE"/>
    <property type="match status" value="1"/>
</dbReference>
<accession>A0A3Q8S2Q2</accession>
<dbReference type="InterPro" id="IPR004593">
    <property type="entry name" value="SbcD"/>
</dbReference>
<dbReference type="KEGG" id="eri:EEI45_04755"/>
<gene>
    <name evidence="7" type="primary">sbcD</name>
    <name evidence="10" type="ORF">EEI45_04755</name>
</gene>
<comment type="function">
    <text evidence="7">SbcCD cleaves DNA hairpin structures. These structures can inhibit DNA replication and are intermediates in certain DNA recombination reactions. The complex acts as a 3'-&gt;5' double strand exonuclease that can open hairpins. It also has a 5' single-strand endonuclease activity.</text>
</comment>
<keyword evidence="7" id="KW-0255">Endonuclease</keyword>
<comment type="subunit">
    <text evidence="2 7">Heterodimer of SbcC and SbcD.</text>
</comment>
<dbReference type="InterPro" id="IPR029052">
    <property type="entry name" value="Metallo-depent_PP-like"/>
</dbReference>
<protein>
    <recommendedName>
        <fullName evidence="3 7">Nuclease SbcCD subunit D</fullName>
    </recommendedName>
</protein>
<evidence type="ECO:0000256" key="5">
    <source>
        <dbReference type="ARBA" id="ARBA00022801"/>
    </source>
</evidence>
<dbReference type="AlphaFoldDB" id="A0A3Q8S2Q2"/>
<dbReference type="Gene3D" id="3.60.21.10">
    <property type="match status" value="1"/>
</dbReference>
<reference evidence="10 11" key="1">
    <citation type="journal article" date="2020" name="Int. J. Syst. Evol. Microbiol.">
        <title>Description of Erysipelothrix piscisicarius sp. nov., an emergent fish pathogen, and assessment of virulence using a tiger barb (Puntigrus tetrazona) infection model.</title>
        <authorList>
            <person name="Pomaranski E.K."/>
            <person name="Griffin M.J."/>
            <person name="Camus A.C."/>
            <person name="Armwood A.R."/>
            <person name="Shelley J."/>
            <person name="Waldbieser G.C."/>
            <person name="LaFrentz B.R."/>
            <person name="Garcia J.C."/>
            <person name="Yanong R."/>
            <person name="Soto E."/>
        </authorList>
    </citation>
    <scope>NUCLEOTIDE SEQUENCE [LARGE SCALE GENOMIC DNA]</scope>
    <source>
        <strain evidence="10 11">15TAL0474</strain>
    </source>
</reference>
<keyword evidence="4 7" id="KW-0540">Nuclease</keyword>
<feature type="domain" description="Nuclease SbcCD subunit D C-terminal" evidence="9">
    <location>
        <begin position="265"/>
        <end position="352"/>
    </location>
</feature>
<evidence type="ECO:0000313" key="10">
    <source>
        <dbReference type="EMBL" id="AZK44148.1"/>
    </source>
</evidence>
<evidence type="ECO:0000256" key="1">
    <source>
        <dbReference type="ARBA" id="ARBA00010555"/>
    </source>
</evidence>
<dbReference type="InterPro" id="IPR004843">
    <property type="entry name" value="Calcineurin-like_PHP"/>
</dbReference>
<comment type="similarity">
    <text evidence="1 7">Belongs to the SbcD family.</text>
</comment>
<name>A0A3Q8S2Q2_9FIRM</name>
<dbReference type="Pfam" id="PF00149">
    <property type="entry name" value="Metallophos"/>
    <property type="match status" value="1"/>
</dbReference>
<keyword evidence="5 7" id="KW-0378">Hydrolase</keyword>
<dbReference type="Proteomes" id="UP000278804">
    <property type="component" value="Chromosome"/>
</dbReference>
<dbReference type="RefSeq" id="WP_125164331.1">
    <property type="nucleotide sequence ID" value="NZ_CP034234.1"/>
</dbReference>
<dbReference type="GO" id="GO:0006260">
    <property type="term" value="P:DNA replication"/>
    <property type="evidence" value="ECO:0007669"/>
    <property type="project" value="UniProtKB-KW"/>
</dbReference>
<evidence type="ECO:0000256" key="4">
    <source>
        <dbReference type="ARBA" id="ARBA00022722"/>
    </source>
</evidence>
<evidence type="ECO:0000259" key="8">
    <source>
        <dbReference type="Pfam" id="PF00149"/>
    </source>
</evidence>
<organism evidence="10 11">
    <name type="scientific">Erysipelothrix piscisicarius</name>
    <dbReference type="NCBI Taxonomy" id="2485784"/>
    <lineage>
        <taxon>Bacteria</taxon>
        <taxon>Bacillati</taxon>
        <taxon>Bacillota</taxon>
        <taxon>Erysipelotrichia</taxon>
        <taxon>Erysipelotrichales</taxon>
        <taxon>Erysipelotrichaceae</taxon>
        <taxon>Erysipelothrix</taxon>
    </lineage>
</organism>
<dbReference type="InterPro" id="IPR050535">
    <property type="entry name" value="DNA_Repair-Maintenance_Comp"/>
</dbReference>
<keyword evidence="7" id="KW-0235">DNA replication</keyword>
<feature type="domain" description="Calcineurin-like phosphoesterase" evidence="8">
    <location>
        <begin position="1"/>
        <end position="219"/>
    </location>
</feature>
<dbReference type="GO" id="GO:0004519">
    <property type="term" value="F:endonuclease activity"/>
    <property type="evidence" value="ECO:0007669"/>
    <property type="project" value="UniProtKB-KW"/>
</dbReference>
<evidence type="ECO:0000256" key="2">
    <source>
        <dbReference type="ARBA" id="ARBA00011322"/>
    </source>
</evidence>
<dbReference type="CDD" id="cd00840">
    <property type="entry name" value="MPP_Mre11_N"/>
    <property type="match status" value="1"/>
</dbReference>
<dbReference type="GO" id="GO:0008408">
    <property type="term" value="F:3'-5' exonuclease activity"/>
    <property type="evidence" value="ECO:0007669"/>
    <property type="project" value="InterPro"/>
</dbReference>
<keyword evidence="11" id="KW-1185">Reference proteome</keyword>
<evidence type="ECO:0000313" key="11">
    <source>
        <dbReference type="Proteomes" id="UP000278804"/>
    </source>
</evidence>
<sequence>MKIVHLADLHIGRRLNDLSLLDDQRYVLNQIIEAFDTIKPHVLIIAGDVYDKANPSSEAFEVWNDFLTQLAQQSIHVLIISGNHDSQERLGVGRALFEEHDIYLASHYTGAISSVTLHDDFGPVHFYLFPYIKPSMVRNYHPEFTGNTFQEAFEFIFQDLTINQDERNVAIAHQFVIGNGMTPILSDSEIGPSVGGLDAIDASLFKAFDYVALGHIHRPLAIGRETIRYAGSPLKYSFSECMHSKQLPIIDLNNDVSLSFIDIKPLRDVRLIKGPLENLYEIGKVEGSEDYIHAVLTDDIIQGDALHKLRSVYPNLVSLDFDNTRTSTETSLERATTILEQKPFDLFNTFFTALNGRDFNQEESDLVKAVIDEIQEEIL</sequence>
<dbReference type="SUPFAM" id="SSF56300">
    <property type="entry name" value="Metallo-dependent phosphatases"/>
    <property type="match status" value="1"/>
</dbReference>
<evidence type="ECO:0000256" key="7">
    <source>
        <dbReference type="RuleBase" id="RU363069"/>
    </source>
</evidence>
<dbReference type="GO" id="GO:0006310">
    <property type="term" value="P:DNA recombination"/>
    <property type="evidence" value="ECO:0007669"/>
    <property type="project" value="UniProtKB-KW"/>
</dbReference>
<dbReference type="Pfam" id="PF12320">
    <property type="entry name" value="SbcD_C"/>
    <property type="match status" value="1"/>
</dbReference>
<evidence type="ECO:0000256" key="3">
    <source>
        <dbReference type="ARBA" id="ARBA00013365"/>
    </source>
</evidence>